<feature type="domain" description="DUF4158" evidence="1">
    <location>
        <begin position="2"/>
        <end position="111"/>
    </location>
</feature>
<gene>
    <name evidence="2" type="ORF">FHS44_001991</name>
</gene>
<evidence type="ECO:0000313" key="2">
    <source>
        <dbReference type="EMBL" id="MBB4914906.1"/>
    </source>
</evidence>
<dbReference type="EMBL" id="JACHJP010000002">
    <property type="protein sequence ID" value="MBB4914906.1"/>
    <property type="molecule type" value="Genomic_DNA"/>
</dbReference>
<dbReference type="AlphaFoldDB" id="A0A7W7QKS7"/>
<dbReference type="Proteomes" id="UP000552644">
    <property type="component" value="Unassembled WGS sequence"/>
</dbReference>
<keyword evidence="3" id="KW-1185">Reference proteome</keyword>
<accession>A0A7W7QKS7</accession>
<organism evidence="2 3">
    <name type="scientific">Streptosporangium saharense</name>
    <dbReference type="NCBI Taxonomy" id="1706840"/>
    <lineage>
        <taxon>Bacteria</taxon>
        <taxon>Bacillati</taxon>
        <taxon>Actinomycetota</taxon>
        <taxon>Actinomycetes</taxon>
        <taxon>Streptosporangiales</taxon>
        <taxon>Streptosporangiaceae</taxon>
        <taxon>Streptosporangium</taxon>
    </lineage>
</organism>
<reference evidence="2 3" key="1">
    <citation type="submission" date="2020-08" db="EMBL/GenBank/DDBJ databases">
        <title>Genomic Encyclopedia of Type Strains, Phase III (KMG-III): the genomes of soil and plant-associated and newly described type strains.</title>
        <authorList>
            <person name="Whitman W."/>
        </authorList>
    </citation>
    <scope>NUCLEOTIDE SEQUENCE [LARGE SCALE GENOMIC DNA]</scope>
    <source>
        <strain evidence="2 3">CECT 8840</strain>
    </source>
</reference>
<evidence type="ECO:0000259" key="1">
    <source>
        <dbReference type="Pfam" id="PF13700"/>
    </source>
</evidence>
<dbReference type="Pfam" id="PF13700">
    <property type="entry name" value="DUF4158"/>
    <property type="match status" value="1"/>
</dbReference>
<sequence length="121" mass="13423">MLGTFLPEPSQAPSAVAAFVADQMEIDDPSFLAAYPERLPTRHEHAREIRELLGVRDFEAGDLALRGYVAGRVWLSDEGPRVLFDRAVTWLRRKRVLLPGITTLARLVTEVRAGGGRLGRS</sequence>
<proteinExistence type="predicted"/>
<dbReference type="InterPro" id="IPR025296">
    <property type="entry name" value="DUF4158"/>
</dbReference>
<protein>
    <recommendedName>
        <fullName evidence="1">DUF4158 domain-containing protein</fullName>
    </recommendedName>
</protein>
<name>A0A7W7QKS7_9ACTN</name>
<evidence type="ECO:0000313" key="3">
    <source>
        <dbReference type="Proteomes" id="UP000552644"/>
    </source>
</evidence>
<comment type="caution">
    <text evidence="2">The sequence shown here is derived from an EMBL/GenBank/DDBJ whole genome shotgun (WGS) entry which is preliminary data.</text>
</comment>